<feature type="compositionally biased region" description="Basic and acidic residues" evidence="1">
    <location>
        <begin position="22"/>
        <end position="39"/>
    </location>
</feature>
<gene>
    <name evidence="2" type="ORF">FN846DRAFT_301936</name>
</gene>
<evidence type="ECO:0000313" key="2">
    <source>
        <dbReference type="EMBL" id="KAA8895935.1"/>
    </source>
</evidence>
<feature type="compositionally biased region" description="Low complexity" evidence="1">
    <location>
        <begin position="9"/>
        <end position="21"/>
    </location>
</feature>
<protein>
    <submittedName>
        <fullName evidence="2">Uncharacterized protein</fullName>
    </submittedName>
</protein>
<keyword evidence="3" id="KW-1185">Reference proteome</keyword>
<feature type="region of interest" description="Disordered" evidence="1">
    <location>
        <begin position="1"/>
        <end position="49"/>
    </location>
</feature>
<proteinExistence type="predicted"/>
<organism evidence="2 3">
    <name type="scientific">Sphaerosporella brunnea</name>
    <dbReference type="NCBI Taxonomy" id="1250544"/>
    <lineage>
        <taxon>Eukaryota</taxon>
        <taxon>Fungi</taxon>
        <taxon>Dikarya</taxon>
        <taxon>Ascomycota</taxon>
        <taxon>Pezizomycotina</taxon>
        <taxon>Pezizomycetes</taxon>
        <taxon>Pezizales</taxon>
        <taxon>Pyronemataceae</taxon>
        <taxon>Sphaerosporella</taxon>
    </lineage>
</organism>
<name>A0A5J5EJT0_9PEZI</name>
<sequence length="445" mass="50187">MIVNSTFNAPTTQQQAPVVQTGERDSTDHPNVTDERDATDVQVGENDQTEVDDIQGDETDDVCSDDEPHAANCSALDSAFETSYSHFDPSKTWRLGSGRVVEDVLHSHYSEVRSSHVGTLVRDWVIDLGNKTMQAWFTRQEWVEIMDAVPRLQTPTPEFAKSLTRFCEVTTGELRKVISTTSYLPQGVSYSNDVHFDWEWAEMAVLDFLRQCENQSETTFAANHLEQTFCYRYWYLLDKIFLSVPGVTFVRRESTCRASSLRKNQDRVETSTRQKIGRRFDGILRSFEDGSQEFVAVEAARRLIGGAEATKWMKDSRKVEKALRDMLGRLHDVVGHDWKIIPNLEVVGINTAGFDFQTCRMSHPKGHVCLLKWEATRRFPTSVSQLQELLLLLAHIVQIKGVVARTVKAVRGRLQAPSAAVLYDAIMAVGTDNSYSTLPCAANTP</sequence>
<dbReference type="OrthoDB" id="2427805at2759"/>
<evidence type="ECO:0000256" key="1">
    <source>
        <dbReference type="SAM" id="MobiDB-lite"/>
    </source>
</evidence>
<dbReference type="EMBL" id="VXIS01000235">
    <property type="protein sequence ID" value="KAA8895935.1"/>
    <property type="molecule type" value="Genomic_DNA"/>
</dbReference>
<reference evidence="2 3" key="1">
    <citation type="submission" date="2019-09" db="EMBL/GenBank/DDBJ databases">
        <title>Draft genome of the ectomycorrhizal ascomycete Sphaerosporella brunnea.</title>
        <authorList>
            <consortium name="DOE Joint Genome Institute"/>
            <person name="Benucci G.M."/>
            <person name="Marozzi G."/>
            <person name="Antonielli L."/>
            <person name="Sanchez S."/>
            <person name="Marco P."/>
            <person name="Wang X."/>
            <person name="Falini L.B."/>
            <person name="Barry K."/>
            <person name="Haridas S."/>
            <person name="Lipzen A."/>
            <person name="Labutti K."/>
            <person name="Grigoriev I.V."/>
            <person name="Murat C."/>
            <person name="Martin F."/>
            <person name="Albertini E."/>
            <person name="Donnini D."/>
            <person name="Bonito G."/>
        </authorList>
    </citation>
    <scope>NUCLEOTIDE SEQUENCE [LARGE SCALE GENOMIC DNA]</scope>
    <source>
        <strain evidence="2 3">Sb_GMNB300</strain>
    </source>
</reference>
<dbReference type="InParanoid" id="A0A5J5EJT0"/>
<dbReference type="Proteomes" id="UP000326924">
    <property type="component" value="Unassembled WGS sequence"/>
</dbReference>
<evidence type="ECO:0000313" key="3">
    <source>
        <dbReference type="Proteomes" id="UP000326924"/>
    </source>
</evidence>
<comment type="caution">
    <text evidence="2">The sequence shown here is derived from an EMBL/GenBank/DDBJ whole genome shotgun (WGS) entry which is preliminary data.</text>
</comment>
<accession>A0A5J5EJT0</accession>
<dbReference type="AlphaFoldDB" id="A0A5J5EJT0"/>